<organism evidence="2">
    <name type="scientific">Myoviridae sp. ctwmI4</name>
    <dbReference type="NCBI Taxonomy" id="2826710"/>
    <lineage>
        <taxon>Viruses</taxon>
        <taxon>Duplodnaviria</taxon>
        <taxon>Heunggongvirae</taxon>
        <taxon>Uroviricota</taxon>
        <taxon>Caudoviricetes</taxon>
    </lineage>
</organism>
<feature type="transmembrane region" description="Helical" evidence="1">
    <location>
        <begin position="12"/>
        <end position="31"/>
    </location>
</feature>
<proteinExistence type="predicted"/>
<evidence type="ECO:0000313" key="2">
    <source>
        <dbReference type="EMBL" id="DAD73580.1"/>
    </source>
</evidence>
<protein>
    <submittedName>
        <fullName evidence="2">Uncharacterized protein</fullName>
    </submittedName>
</protein>
<keyword evidence="1" id="KW-0472">Membrane</keyword>
<name>A0A8S5LU93_9CAUD</name>
<accession>A0A8S5LU93</accession>
<reference evidence="2" key="1">
    <citation type="journal article" date="2021" name="Proc. Natl. Acad. Sci. U.S.A.">
        <title>A Catalog of Tens of Thousands of Viruses from Human Metagenomes Reveals Hidden Associations with Chronic Diseases.</title>
        <authorList>
            <person name="Tisza M.J."/>
            <person name="Buck C.B."/>
        </authorList>
    </citation>
    <scope>NUCLEOTIDE SEQUENCE</scope>
    <source>
        <strain evidence="2">CtwmI4</strain>
    </source>
</reference>
<sequence>MKDNGYSIALIHWRALACPSVVYICLTMSVFP</sequence>
<keyword evidence="1" id="KW-1133">Transmembrane helix</keyword>
<keyword evidence="1" id="KW-0812">Transmembrane</keyword>
<dbReference type="EMBL" id="BK014739">
    <property type="protein sequence ID" value="DAD73580.1"/>
    <property type="molecule type" value="Genomic_DNA"/>
</dbReference>
<evidence type="ECO:0000256" key="1">
    <source>
        <dbReference type="SAM" id="Phobius"/>
    </source>
</evidence>